<dbReference type="InterPro" id="IPR003507">
    <property type="entry name" value="S66_fam"/>
</dbReference>
<sequence>MIRPTALKSGANIGVISPSYWITEDVLKNTAEIFTSRNFHLTFGKSIKAKEGPFAGPPELRAEDLNNMFADPNIDAIFCARGGYGANRVLPLLNYDLIKENPKIFIGYSDVTAYLTSITQKTEIITFHGPMLVSYKHGFIEYNFDQMMKVLTNTENIVINPPAEFDPHILKKGTAKGPLWGGNLSLVMNRLGTDGQINTTGCILFLEDLDEYLYSFERMLVHLQTAGAFNNINGLIIGELIDMKDQEISFGKSTDDIIMEICGTLDIPIVTNFPCGHGKYQATLPISLPVELCADETVKLKFREPAVN</sequence>
<evidence type="ECO:0000259" key="3">
    <source>
        <dbReference type="Pfam" id="PF02016"/>
    </source>
</evidence>
<dbReference type="InterPro" id="IPR040921">
    <property type="entry name" value="Peptidase_S66C"/>
</dbReference>
<evidence type="ECO:0000259" key="4">
    <source>
        <dbReference type="Pfam" id="PF17676"/>
    </source>
</evidence>
<dbReference type="Gene3D" id="3.40.50.10740">
    <property type="entry name" value="Class I glutamine amidotransferase-like"/>
    <property type="match status" value="1"/>
</dbReference>
<dbReference type="InterPro" id="IPR040449">
    <property type="entry name" value="Peptidase_S66_N"/>
</dbReference>
<dbReference type="PIRSF" id="PIRSF028757">
    <property type="entry name" value="LD-carboxypeptidase"/>
    <property type="match status" value="1"/>
</dbReference>
<dbReference type="Pfam" id="PF02016">
    <property type="entry name" value="Peptidase_S66"/>
    <property type="match status" value="1"/>
</dbReference>
<dbReference type="SUPFAM" id="SSF52317">
    <property type="entry name" value="Class I glutamine amidotransferase-like"/>
    <property type="match status" value="1"/>
</dbReference>
<dbReference type="SUPFAM" id="SSF141986">
    <property type="entry name" value="LD-carboxypeptidase A C-terminal domain-like"/>
    <property type="match status" value="1"/>
</dbReference>
<dbReference type="InterPro" id="IPR029062">
    <property type="entry name" value="Class_I_gatase-like"/>
</dbReference>
<organism evidence="5">
    <name type="scientific">hydrothermal vent metagenome</name>
    <dbReference type="NCBI Taxonomy" id="652676"/>
    <lineage>
        <taxon>unclassified sequences</taxon>
        <taxon>metagenomes</taxon>
        <taxon>ecological metagenomes</taxon>
    </lineage>
</organism>
<dbReference type="InterPro" id="IPR027478">
    <property type="entry name" value="LdcA_N"/>
</dbReference>
<name>A0A160VI24_9ZZZZ</name>
<dbReference type="EC" id="3.4.17.13" evidence="5"/>
<dbReference type="CDD" id="cd07025">
    <property type="entry name" value="Peptidase_S66"/>
    <property type="match status" value="1"/>
</dbReference>
<comment type="similarity">
    <text evidence="1">Belongs to the peptidase S66 family.</text>
</comment>
<dbReference type="Pfam" id="PF17676">
    <property type="entry name" value="Peptidase_S66C"/>
    <property type="match status" value="1"/>
</dbReference>
<dbReference type="AlphaFoldDB" id="A0A160VI24"/>
<feature type="domain" description="LD-carboxypeptidase N-terminal" evidence="3">
    <location>
        <begin position="13"/>
        <end position="129"/>
    </location>
</feature>
<keyword evidence="5" id="KW-0121">Carboxypeptidase</keyword>
<reference evidence="5" key="1">
    <citation type="submission" date="2015-10" db="EMBL/GenBank/DDBJ databases">
        <authorList>
            <person name="Gilbert D.G."/>
        </authorList>
    </citation>
    <scope>NUCLEOTIDE SEQUENCE</scope>
</reference>
<keyword evidence="5" id="KW-0645">Protease</keyword>
<dbReference type="Gene3D" id="3.50.30.60">
    <property type="entry name" value="LD-carboxypeptidase A C-terminal domain-like"/>
    <property type="match status" value="1"/>
</dbReference>
<dbReference type="PANTHER" id="PTHR30237">
    <property type="entry name" value="MURAMOYLTETRAPEPTIDE CARBOXYPEPTIDASE"/>
    <property type="match status" value="1"/>
</dbReference>
<dbReference type="InterPro" id="IPR027461">
    <property type="entry name" value="Carboxypeptidase_A_C_sf"/>
</dbReference>
<evidence type="ECO:0000313" key="5">
    <source>
        <dbReference type="EMBL" id="CUV09789.1"/>
    </source>
</evidence>
<gene>
    <name evidence="5" type="ORF">MGWOODY_Mmi1733</name>
</gene>
<evidence type="ECO:0000256" key="2">
    <source>
        <dbReference type="ARBA" id="ARBA00022801"/>
    </source>
</evidence>
<feature type="domain" description="LD-carboxypeptidase C-terminal" evidence="4">
    <location>
        <begin position="176"/>
        <end position="292"/>
    </location>
</feature>
<dbReference type="PANTHER" id="PTHR30237:SF5">
    <property type="entry name" value="CARBOXYPEPTIDASE VC_A0337-RELATED"/>
    <property type="match status" value="1"/>
</dbReference>
<keyword evidence="2 5" id="KW-0378">Hydrolase</keyword>
<dbReference type="GO" id="GO:0106415">
    <property type="term" value="F:muramoyltetrapeptide carboxypeptidase activity"/>
    <property type="evidence" value="ECO:0007669"/>
    <property type="project" value="UniProtKB-EC"/>
</dbReference>
<accession>A0A160VI24</accession>
<dbReference type="EMBL" id="FAXC01000303">
    <property type="protein sequence ID" value="CUV09789.1"/>
    <property type="molecule type" value="Genomic_DNA"/>
</dbReference>
<evidence type="ECO:0000256" key="1">
    <source>
        <dbReference type="ARBA" id="ARBA00010233"/>
    </source>
</evidence>
<proteinExistence type="inferred from homology"/>
<protein>
    <submittedName>
        <fullName evidence="5">Muramoyltetrapeptide carboxypeptidase</fullName>
        <ecNumber evidence="5">3.4.17.13</ecNumber>
    </submittedName>
</protein>